<dbReference type="PANTHER" id="PTHR10579:SF43">
    <property type="entry name" value="ZINC FINGER (C3HC4-TYPE RING FINGER) FAMILY PROTEIN"/>
    <property type="match status" value="1"/>
</dbReference>
<sequence length="426" mass="45665">MKFTAESFYNSHLAVGAKRLDAVVTVTAVDDGAAMQKTGRLLIIFVGDVSGSMDGDKLQQMKHAIRVGVDCLDQDTLFSVIAFHSNVQVVMPATLATASAKSAAHLAVQALRAGGGTVMSEALLAAVKQADAVDADIVQVYFVTDGENDKNDGKALDKAIAVCDKKLQASCWGVGTDWHPRDLRLIAGRLLGSADAVPDPEQLQNKFKEALAQGMAKGINGVKLRLWVPRTVQIVTLKQMSPEIADLKDLCTRIDDKTIEVPLGAWGAENRDYHFGFDIAAQAEGEEMMVCRPKIAYQLNGAEVVVDGQRIVATWSADDALTTRINAQVAHYTGQEELASSIKEGLEAKARGDVDQATRLLGKAAKIAIETGNDEVTQRLKKVVDVIDPQEGTVRLRAGASKGDDMELDMGGTRTVRRRPAASTVA</sequence>
<dbReference type="EMBL" id="JBHSMT010000011">
    <property type="protein sequence ID" value="MFC5473562.1"/>
    <property type="molecule type" value="Genomic_DNA"/>
</dbReference>
<accession>A0ABW0M955</accession>
<dbReference type="SMART" id="SM00327">
    <property type="entry name" value="VWA"/>
    <property type="match status" value="1"/>
</dbReference>
<organism evidence="3 4">
    <name type="scientific">Paraherbaspirillum soli</name>
    <dbReference type="NCBI Taxonomy" id="631222"/>
    <lineage>
        <taxon>Bacteria</taxon>
        <taxon>Pseudomonadati</taxon>
        <taxon>Pseudomonadota</taxon>
        <taxon>Betaproteobacteria</taxon>
        <taxon>Burkholderiales</taxon>
        <taxon>Oxalobacteraceae</taxon>
        <taxon>Paraherbaspirillum</taxon>
    </lineage>
</organism>
<comment type="caution">
    <text evidence="3">The sequence shown here is derived from an EMBL/GenBank/DDBJ whole genome shotgun (WGS) entry which is preliminary data.</text>
</comment>
<proteinExistence type="predicted"/>
<protein>
    <submittedName>
        <fullName evidence="3">VWA domain-containing protein</fullName>
    </submittedName>
</protein>
<evidence type="ECO:0000256" key="1">
    <source>
        <dbReference type="SAM" id="MobiDB-lite"/>
    </source>
</evidence>
<dbReference type="InterPro" id="IPR041176">
    <property type="entry name" value="VWA_3_C"/>
</dbReference>
<dbReference type="Gene3D" id="1.20.120.1690">
    <property type="match status" value="1"/>
</dbReference>
<dbReference type="Proteomes" id="UP001596045">
    <property type="component" value="Unassembled WGS sequence"/>
</dbReference>
<dbReference type="Pfam" id="PF13768">
    <property type="entry name" value="VWA_3"/>
    <property type="match status" value="1"/>
</dbReference>
<dbReference type="InterPro" id="IPR002035">
    <property type="entry name" value="VWF_A"/>
</dbReference>
<dbReference type="InterPro" id="IPR051266">
    <property type="entry name" value="CLCR"/>
</dbReference>
<dbReference type="PROSITE" id="PS50234">
    <property type="entry name" value="VWFA"/>
    <property type="match status" value="1"/>
</dbReference>
<name>A0ABW0M955_9BURK</name>
<dbReference type="PANTHER" id="PTHR10579">
    <property type="entry name" value="CALCIUM-ACTIVATED CHLORIDE CHANNEL REGULATOR"/>
    <property type="match status" value="1"/>
</dbReference>
<gene>
    <name evidence="3" type="ORF">ACFPM8_06270</name>
</gene>
<dbReference type="RefSeq" id="WP_378996143.1">
    <property type="nucleotide sequence ID" value="NZ_JBHSMT010000011.1"/>
</dbReference>
<keyword evidence="4" id="KW-1185">Reference proteome</keyword>
<dbReference type="Pfam" id="PF18571">
    <property type="entry name" value="VWA_3_C"/>
    <property type="match status" value="1"/>
</dbReference>
<dbReference type="Gene3D" id="3.40.50.410">
    <property type="entry name" value="von Willebrand factor, type A domain"/>
    <property type="match status" value="1"/>
</dbReference>
<reference evidence="4" key="1">
    <citation type="journal article" date="2019" name="Int. J. Syst. Evol. Microbiol.">
        <title>The Global Catalogue of Microorganisms (GCM) 10K type strain sequencing project: providing services to taxonomists for standard genome sequencing and annotation.</title>
        <authorList>
            <consortium name="The Broad Institute Genomics Platform"/>
            <consortium name="The Broad Institute Genome Sequencing Center for Infectious Disease"/>
            <person name="Wu L."/>
            <person name="Ma J."/>
        </authorList>
    </citation>
    <scope>NUCLEOTIDE SEQUENCE [LARGE SCALE GENOMIC DNA]</scope>
    <source>
        <strain evidence="4">JCM 17066</strain>
    </source>
</reference>
<dbReference type="InterPro" id="IPR036465">
    <property type="entry name" value="vWFA_dom_sf"/>
</dbReference>
<feature type="domain" description="VWFA" evidence="2">
    <location>
        <begin position="42"/>
        <end position="211"/>
    </location>
</feature>
<evidence type="ECO:0000313" key="3">
    <source>
        <dbReference type="EMBL" id="MFC5473562.1"/>
    </source>
</evidence>
<dbReference type="SUPFAM" id="SSF53300">
    <property type="entry name" value="vWA-like"/>
    <property type="match status" value="1"/>
</dbReference>
<evidence type="ECO:0000259" key="2">
    <source>
        <dbReference type="PROSITE" id="PS50234"/>
    </source>
</evidence>
<dbReference type="Gene3D" id="2.60.40.3670">
    <property type="match status" value="1"/>
</dbReference>
<feature type="region of interest" description="Disordered" evidence="1">
    <location>
        <begin position="400"/>
        <end position="426"/>
    </location>
</feature>
<evidence type="ECO:0000313" key="4">
    <source>
        <dbReference type="Proteomes" id="UP001596045"/>
    </source>
</evidence>